<dbReference type="EMBL" id="CAWUPB010001159">
    <property type="protein sequence ID" value="CAK7339929.1"/>
    <property type="molecule type" value="Genomic_DNA"/>
</dbReference>
<evidence type="ECO:0000313" key="2">
    <source>
        <dbReference type="Proteomes" id="UP001314170"/>
    </source>
</evidence>
<dbReference type="AlphaFoldDB" id="A0AAV1RTB8"/>
<evidence type="ECO:0000313" key="1">
    <source>
        <dbReference type="EMBL" id="CAK7339929.1"/>
    </source>
</evidence>
<feature type="non-terminal residue" evidence="1">
    <location>
        <position position="1"/>
    </location>
</feature>
<sequence>ARARLRRWLVGTNVGWPRHRLVGARKARTLASVHAAEAYRPWCATWGEARTLGWCTLTLTKLCAGVRDVAACVCG</sequence>
<name>A0AAV1RTB8_9ROSI</name>
<protein>
    <submittedName>
        <fullName evidence="1">Uncharacterized protein</fullName>
    </submittedName>
</protein>
<keyword evidence="2" id="KW-1185">Reference proteome</keyword>
<comment type="caution">
    <text evidence="1">The sequence shown here is derived from an EMBL/GenBank/DDBJ whole genome shotgun (WGS) entry which is preliminary data.</text>
</comment>
<reference evidence="1 2" key="1">
    <citation type="submission" date="2024-01" db="EMBL/GenBank/DDBJ databases">
        <authorList>
            <person name="Waweru B."/>
        </authorList>
    </citation>
    <scope>NUCLEOTIDE SEQUENCE [LARGE SCALE GENOMIC DNA]</scope>
</reference>
<accession>A0AAV1RTB8</accession>
<gene>
    <name evidence="1" type="ORF">DCAF_LOCUS15007</name>
</gene>
<dbReference type="Proteomes" id="UP001314170">
    <property type="component" value="Unassembled WGS sequence"/>
</dbReference>
<proteinExistence type="predicted"/>
<organism evidence="1 2">
    <name type="scientific">Dovyalis caffra</name>
    <dbReference type="NCBI Taxonomy" id="77055"/>
    <lineage>
        <taxon>Eukaryota</taxon>
        <taxon>Viridiplantae</taxon>
        <taxon>Streptophyta</taxon>
        <taxon>Embryophyta</taxon>
        <taxon>Tracheophyta</taxon>
        <taxon>Spermatophyta</taxon>
        <taxon>Magnoliopsida</taxon>
        <taxon>eudicotyledons</taxon>
        <taxon>Gunneridae</taxon>
        <taxon>Pentapetalae</taxon>
        <taxon>rosids</taxon>
        <taxon>fabids</taxon>
        <taxon>Malpighiales</taxon>
        <taxon>Salicaceae</taxon>
        <taxon>Flacourtieae</taxon>
        <taxon>Dovyalis</taxon>
    </lineage>
</organism>